<organism evidence="2 3">
    <name type="scientific">Flavobacterium indicum (strain DSM 17447 / CIP 109464 / GPTSA100-9)</name>
    <dbReference type="NCBI Taxonomy" id="1094466"/>
    <lineage>
        <taxon>Bacteria</taxon>
        <taxon>Pseudomonadati</taxon>
        <taxon>Bacteroidota</taxon>
        <taxon>Flavobacteriia</taxon>
        <taxon>Flavobacteriales</taxon>
        <taxon>Flavobacteriaceae</taxon>
        <taxon>Flavobacterium</taxon>
    </lineage>
</organism>
<name>H8XSM3_FLAIG</name>
<dbReference type="HOGENOM" id="CLU_1530354_0_0_10"/>
<dbReference type="STRING" id="1094466.KQS_03110"/>
<evidence type="ECO:0000313" key="3">
    <source>
        <dbReference type="Proteomes" id="UP000007599"/>
    </source>
</evidence>
<dbReference type="EMBL" id="HE774682">
    <property type="protein sequence ID" value="CCG52608.1"/>
    <property type="molecule type" value="Genomic_DNA"/>
</dbReference>
<dbReference type="AlphaFoldDB" id="H8XSM3"/>
<accession>H8XSM3</accession>
<dbReference type="Proteomes" id="UP000007599">
    <property type="component" value="Chromosome I"/>
</dbReference>
<evidence type="ECO:0000313" key="2">
    <source>
        <dbReference type="EMBL" id="CCG52608.1"/>
    </source>
</evidence>
<reference evidence="2 3" key="1">
    <citation type="journal article" date="2012" name="J. Bacteriol.">
        <title>Complete Genome Sequence of Flavobacterium indicum GPSTA100-9T, Isolated from Warm Spring Water.</title>
        <authorList>
            <person name="Barbier P."/>
            <person name="Houel A."/>
            <person name="Loux V."/>
            <person name="Poulain J."/>
            <person name="Bernardet J.F."/>
            <person name="Touchon M."/>
            <person name="Duchaud E."/>
        </authorList>
    </citation>
    <scope>NUCLEOTIDE SEQUENCE [LARGE SCALE GENOMIC DNA]</scope>
    <source>
        <strain evidence="3">DSM 17447 / CIP 109464 / GPTSA100-9</strain>
    </source>
</reference>
<dbReference type="eggNOG" id="ENOG50339YY">
    <property type="taxonomic scope" value="Bacteria"/>
</dbReference>
<dbReference type="PATRIC" id="fig|1094466.5.peg.612"/>
<feature type="signal peptide" evidence="1">
    <location>
        <begin position="1"/>
        <end position="18"/>
    </location>
</feature>
<dbReference type="KEGG" id="fin:KQS_03110"/>
<dbReference type="RefSeq" id="WP_014387750.1">
    <property type="nucleotide sequence ID" value="NC_017025.1"/>
</dbReference>
<keyword evidence="1" id="KW-0732">Signal</keyword>
<dbReference type="OrthoDB" id="852305at2"/>
<reference evidence="3" key="2">
    <citation type="submission" date="2012-03" db="EMBL/GenBank/DDBJ databases">
        <title>Complete genome sequence of Flavobacterium indicum GPTSA100-9T, isolated from warm spring water.</title>
        <authorList>
            <person name="Barbier P."/>
            <person name="Houel A."/>
            <person name="Loux V."/>
            <person name="Poulain J."/>
            <person name="Bernardet J.-F."/>
            <person name="Touchon M."/>
            <person name="Duchaud E."/>
        </authorList>
    </citation>
    <scope>NUCLEOTIDE SEQUENCE [LARGE SCALE GENOMIC DNA]</scope>
    <source>
        <strain evidence="3">DSM 17447 / CIP 109464 / GPTSA100-9</strain>
    </source>
</reference>
<protein>
    <submittedName>
        <fullName evidence="2">Uncharacterized protein</fullName>
    </submittedName>
</protein>
<proteinExistence type="predicted"/>
<sequence length="175" mass="20386">MKKIKLLTVLLLAQFVIGQTKMVEYQTGHVVKLSVPDYMTRTSGLNDDACLEFQNPVKEVYTIVIEDSKENLKLSEINYEGIDEFYDVVFKDLGVGENYSNRKLGTPKKKTIGNYTILYNECSLRDKELELNLYYVMGLVETPTSFYQVMSWTLLENKEKFKKDFENIIFTLKEE</sequence>
<feature type="chain" id="PRO_5003616836" evidence="1">
    <location>
        <begin position="19"/>
        <end position="175"/>
    </location>
</feature>
<keyword evidence="3" id="KW-1185">Reference proteome</keyword>
<evidence type="ECO:0000256" key="1">
    <source>
        <dbReference type="SAM" id="SignalP"/>
    </source>
</evidence>
<gene>
    <name evidence="2" type="ordered locus">KQS_03110</name>
</gene>